<sequence length="202" mass="22812">MTDFAKVLVLEGLPCCGKSSLARRVASTFETSSCPEIVTKTRHHLSLGRKGAQDNDHLKYQIICQSAKPILVDRYFYSTIAYEAAALSEPLSADIILRIAAELKVQEFAIEHTVIVWKPDINLSLERIALDKHQSRSSLWSNKLFLERFAQSYLIMFDCAVISLITRYCSDVVWVEDVNAFEMASRNLGVVPPYFDRSSGYP</sequence>
<dbReference type="SUPFAM" id="SSF52540">
    <property type="entry name" value="P-loop containing nucleoside triphosphate hydrolases"/>
    <property type="match status" value="1"/>
</dbReference>
<evidence type="ECO:0000313" key="1">
    <source>
        <dbReference type="EMBL" id="MEN3238712.1"/>
    </source>
</evidence>
<gene>
    <name evidence="1" type="ORF">PUR29_35330</name>
</gene>
<organism evidence="1 2">
    <name type="scientific">Methylobacterium ajmalii</name>
    <dbReference type="NCBI Taxonomy" id="2738439"/>
    <lineage>
        <taxon>Bacteria</taxon>
        <taxon>Pseudomonadati</taxon>
        <taxon>Pseudomonadota</taxon>
        <taxon>Alphaproteobacteria</taxon>
        <taxon>Hyphomicrobiales</taxon>
        <taxon>Methylobacteriaceae</taxon>
        <taxon>Methylobacterium</taxon>
    </lineage>
</organism>
<dbReference type="InterPro" id="IPR027417">
    <property type="entry name" value="P-loop_NTPase"/>
</dbReference>
<dbReference type="Gene3D" id="3.40.50.300">
    <property type="entry name" value="P-loop containing nucleotide triphosphate hydrolases"/>
    <property type="match status" value="1"/>
</dbReference>
<evidence type="ECO:0000313" key="2">
    <source>
        <dbReference type="Proteomes" id="UP001407347"/>
    </source>
</evidence>
<comment type="caution">
    <text evidence="1">The sequence shown here is derived from an EMBL/GenBank/DDBJ whole genome shotgun (WGS) entry which is preliminary data.</text>
</comment>
<dbReference type="Proteomes" id="UP001407347">
    <property type="component" value="Unassembled WGS sequence"/>
</dbReference>
<keyword evidence="2" id="KW-1185">Reference proteome</keyword>
<proteinExistence type="predicted"/>
<accession>A0ABV0A4F5</accession>
<evidence type="ECO:0008006" key="3">
    <source>
        <dbReference type="Google" id="ProtNLM"/>
    </source>
</evidence>
<dbReference type="RefSeq" id="WP_298963769.1">
    <property type="nucleotide sequence ID" value="NZ_JAQYXP010000007.1"/>
</dbReference>
<reference evidence="1 2" key="1">
    <citation type="journal article" date="2023" name="PLoS ONE">
        <title>Complete genome assembly of Hawai'i environmental nontuberculous mycobacteria reveals unexpected co-isolation with methylobacteria.</title>
        <authorList>
            <person name="Hendrix J."/>
            <person name="Epperson L.E."/>
            <person name="Tong E.I."/>
            <person name="Chan Y.L."/>
            <person name="Hasan N.A."/>
            <person name="Dawrs S.N."/>
            <person name="Norton G.J."/>
            <person name="Virdi R."/>
            <person name="Crooks J.L."/>
            <person name="Chan E.D."/>
            <person name="Honda J.R."/>
            <person name="Strong M."/>
        </authorList>
    </citation>
    <scope>NUCLEOTIDE SEQUENCE [LARGE SCALE GENOMIC DNA]</scope>
    <source>
        <strain evidence="1 2">NJH_HI04-1</strain>
    </source>
</reference>
<dbReference type="EMBL" id="JAQYXP010000007">
    <property type="protein sequence ID" value="MEN3238712.1"/>
    <property type="molecule type" value="Genomic_DNA"/>
</dbReference>
<name>A0ABV0A4F5_9HYPH</name>
<protein>
    <recommendedName>
        <fullName evidence="3">Thymidylate kinase-like domain-containing protein</fullName>
    </recommendedName>
</protein>